<name>A0A939FV36_9ACTN</name>
<dbReference type="SUPFAM" id="SSF47413">
    <property type="entry name" value="lambda repressor-like DNA-binding domains"/>
    <property type="match status" value="1"/>
</dbReference>
<protein>
    <submittedName>
        <fullName evidence="2">Helix-turn-helix transcriptional regulator</fullName>
    </submittedName>
</protein>
<proteinExistence type="predicted"/>
<dbReference type="InterPro" id="IPR001387">
    <property type="entry name" value="Cro/C1-type_HTH"/>
</dbReference>
<reference evidence="2" key="1">
    <citation type="submission" date="2021-03" db="EMBL/GenBank/DDBJ databases">
        <title>Streptomyces strains.</title>
        <authorList>
            <person name="Lund M.B."/>
            <person name="Toerring T."/>
        </authorList>
    </citation>
    <scope>NUCLEOTIDE SEQUENCE</scope>
    <source>
        <strain evidence="2">JCM 4242</strain>
    </source>
</reference>
<evidence type="ECO:0000313" key="2">
    <source>
        <dbReference type="EMBL" id="MBO0657273.1"/>
    </source>
</evidence>
<dbReference type="GO" id="GO:0003677">
    <property type="term" value="F:DNA binding"/>
    <property type="evidence" value="ECO:0007669"/>
    <property type="project" value="InterPro"/>
</dbReference>
<gene>
    <name evidence="2" type="ORF">J1792_32540</name>
</gene>
<dbReference type="Gene3D" id="1.10.260.40">
    <property type="entry name" value="lambda repressor-like DNA-binding domains"/>
    <property type="match status" value="1"/>
</dbReference>
<feature type="domain" description="HTH cro/C1-type" evidence="1">
    <location>
        <begin position="85"/>
        <end position="132"/>
    </location>
</feature>
<dbReference type="InterPro" id="IPR010982">
    <property type="entry name" value="Lambda_DNA-bd_dom_sf"/>
</dbReference>
<keyword evidence="3" id="KW-1185">Reference proteome</keyword>
<evidence type="ECO:0000313" key="3">
    <source>
        <dbReference type="Proteomes" id="UP000664781"/>
    </source>
</evidence>
<dbReference type="AlphaFoldDB" id="A0A939FV36"/>
<dbReference type="EMBL" id="JAFMOF010000007">
    <property type="protein sequence ID" value="MBO0657273.1"/>
    <property type="molecule type" value="Genomic_DNA"/>
</dbReference>
<comment type="caution">
    <text evidence="2">The sequence shown here is derived from an EMBL/GenBank/DDBJ whole genome shotgun (WGS) entry which is preliminary data.</text>
</comment>
<accession>A0A939FV36</accession>
<organism evidence="2 3">
    <name type="scientific">Streptomyces triculaminicus</name>
    <dbReference type="NCBI Taxonomy" id="2816232"/>
    <lineage>
        <taxon>Bacteria</taxon>
        <taxon>Bacillati</taxon>
        <taxon>Actinomycetota</taxon>
        <taxon>Actinomycetes</taxon>
        <taxon>Kitasatosporales</taxon>
        <taxon>Streptomycetaceae</taxon>
        <taxon>Streptomyces</taxon>
    </lineage>
</organism>
<evidence type="ECO:0000259" key="1">
    <source>
        <dbReference type="PROSITE" id="PS50943"/>
    </source>
</evidence>
<dbReference type="Proteomes" id="UP000664781">
    <property type="component" value="Unassembled WGS sequence"/>
</dbReference>
<dbReference type="RefSeq" id="WP_207248853.1">
    <property type="nucleotide sequence ID" value="NZ_JAFMOF010000007.1"/>
</dbReference>
<sequence>MTDALDALHADDLERGIASVDELLHVLGLSREVIDLDKISYDTGLTVERVRGLLAGEEAGPEDLSQTFQRRLIFLRETRRKPNGKKYTLDEIGQGAGISKGQVGFLLNGQRMPGLAGVSKLERFFAVQPGFFTATDRQALRRALQPIHEQLTHLALLKGQGITRLAMRSGASGEDSKLDRELRAALTVALAEPEGDREDPELRELTEEIRALPTKSRRRIFPVLRGLLGLARPEEEKPARSSAAEV</sequence>
<dbReference type="PROSITE" id="PS50943">
    <property type="entry name" value="HTH_CROC1"/>
    <property type="match status" value="1"/>
</dbReference>
<dbReference type="SMART" id="SM00530">
    <property type="entry name" value="HTH_XRE"/>
    <property type="match status" value="1"/>
</dbReference>
<dbReference type="CDD" id="cd00093">
    <property type="entry name" value="HTH_XRE"/>
    <property type="match status" value="1"/>
</dbReference>